<evidence type="ECO:0000259" key="1">
    <source>
        <dbReference type="PROSITE" id="PS51733"/>
    </source>
</evidence>
<evidence type="ECO:0000313" key="7">
    <source>
        <dbReference type="Proteomes" id="UP000069549"/>
    </source>
</evidence>
<reference evidence="2 7" key="1">
    <citation type="submission" date="2016-02" db="EMBL/GenBank/DDBJ databases">
        <authorList>
            <consortium name="Pathogen Informatics"/>
        </authorList>
    </citation>
    <scope>NUCLEOTIDE SEQUENCE [LARGE SCALE GENOMIC DNA]</scope>
    <source>
        <strain evidence="2 7">K173</strain>
        <strain evidence="3 11">NK65 ny</strain>
        <strain evidence="6 10">NK65e</strain>
        <strain evidence="4 8">SP11 Antwerpcl1</strain>
        <strain evidence="5 9">SP11 RLL</strain>
    </source>
</reference>
<dbReference type="GO" id="GO:0004077">
    <property type="term" value="F:biotin--[biotin carboxyl-carrier protein] ligase activity"/>
    <property type="evidence" value="ECO:0007669"/>
    <property type="project" value="TreeGrafter"/>
</dbReference>
<gene>
    <name evidence="2" type="ORF">PBK173_000384100</name>
    <name evidence="6" type="ORF">PBNK65E_000373100</name>
    <name evidence="3" type="ORF">PBNK65NY_000372600</name>
    <name evidence="4" type="ORF">PBSP11A_000373400</name>
    <name evidence="5" type="ORF">PBSP11RLL_000373200</name>
</gene>
<organism evidence="2 7">
    <name type="scientific">Plasmodium berghei</name>
    <dbReference type="NCBI Taxonomy" id="5821"/>
    <lineage>
        <taxon>Eukaryota</taxon>
        <taxon>Sar</taxon>
        <taxon>Alveolata</taxon>
        <taxon>Apicomplexa</taxon>
        <taxon>Aconoidasida</taxon>
        <taxon>Haemosporida</taxon>
        <taxon>Plasmodiidae</taxon>
        <taxon>Plasmodium</taxon>
        <taxon>Plasmodium (Vinckeia)</taxon>
    </lineage>
</organism>
<dbReference type="OrthoDB" id="10250105at2759"/>
<evidence type="ECO:0000313" key="10">
    <source>
        <dbReference type="Proteomes" id="UP000220214"/>
    </source>
</evidence>
<dbReference type="AlphaFoldDB" id="A0A0Y9ZF17"/>
<evidence type="ECO:0000313" key="4">
    <source>
        <dbReference type="EMBL" id="SCM16511.1"/>
    </source>
</evidence>
<evidence type="ECO:0000313" key="3">
    <source>
        <dbReference type="EMBL" id="SCL96915.1"/>
    </source>
</evidence>
<evidence type="ECO:0000313" key="11">
    <source>
        <dbReference type="Proteomes" id="UP000516480"/>
    </source>
</evidence>
<dbReference type="Pfam" id="PF03099">
    <property type="entry name" value="BPL_LplA_LipB"/>
    <property type="match status" value="1"/>
</dbReference>
<dbReference type="PANTHER" id="PTHR12835:SF5">
    <property type="entry name" value="BIOTIN--PROTEIN LIGASE"/>
    <property type="match status" value="1"/>
</dbReference>
<dbReference type="EMBL" id="LT608261">
    <property type="protein sequence ID" value="SCM16511.1"/>
    <property type="molecule type" value="Genomic_DNA"/>
</dbReference>
<dbReference type="Proteomes" id="UP000219974">
    <property type="component" value="Chromosome 13"/>
</dbReference>
<keyword evidence="2" id="KW-0436">Ligase</keyword>
<dbReference type="OMA" id="CQIKWIN"/>
<dbReference type="GO" id="GO:0005737">
    <property type="term" value="C:cytoplasm"/>
    <property type="evidence" value="ECO:0007669"/>
    <property type="project" value="TreeGrafter"/>
</dbReference>
<evidence type="ECO:0000313" key="6">
    <source>
        <dbReference type="EMBL" id="SCN27735.1"/>
    </source>
</evidence>
<sequence>MEEEKVMYEKFYCAHNTYRYHLDELDSTQLYCKRNMKRFIENMKIKNSCNMIAVSCNLQTNGIGTKNTKQNINRLWVSEKGNLFVSFAFLWEKNKIEILKCLSQVSTVAISKTLEHYNLKCQIKWINDVLINYKKIAGCLINVYYLHNEAKQMCCPNSCSIKNDYIYVVAGIGINIDLIDKNNLLNNNFTSIKNEINTNPMGNNIIVPSVEDTTEKLIEIFHDVINNFKNNGFSLFLDYITLRLIYKSKKVIIDQDNNQVIGYLKGIENDGTIILVDDNNRIIHVNNGHMHLYDQIENT</sequence>
<dbReference type="Proteomes" id="UP000219860">
    <property type="component" value="Chromosome 13"/>
</dbReference>
<name>A0A0Y9ZF17_PLABE</name>
<dbReference type="Proteomes" id="UP000516480">
    <property type="component" value="Chromosome 13"/>
</dbReference>
<feature type="domain" description="BPL/LPL catalytic" evidence="1">
    <location>
        <begin position="24"/>
        <end position="229"/>
    </location>
</feature>
<dbReference type="PANTHER" id="PTHR12835">
    <property type="entry name" value="BIOTIN PROTEIN LIGASE"/>
    <property type="match status" value="1"/>
</dbReference>
<evidence type="ECO:0000313" key="2">
    <source>
        <dbReference type="EMBL" id="CXI93871.1"/>
    </source>
</evidence>
<dbReference type="InterPro" id="IPR004143">
    <property type="entry name" value="BPL_LPL_catalytic"/>
</dbReference>
<dbReference type="Gene3D" id="3.30.930.10">
    <property type="entry name" value="Bira Bifunctional Protein, Domain 2"/>
    <property type="match status" value="1"/>
</dbReference>
<dbReference type="EMBL" id="LT614639">
    <property type="protein sequence ID" value="SCN27735.1"/>
    <property type="molecule type" value="Genomic_DNA"/>
</dbReference>
<evidence type="ECO:0000313" key="8">
    <source>
        <dbReference type="Proteomes" id="UP000219860"/>
    </source>
</evidence>
<dbReference type="EMBL" id="LT160033">
    <property type="protein sequence ID" value="CXI93871.1"/>
    <property type="molecule type" value="Genomic_DNA"/>
</dbReference>
<dbReference type="VEuPathDB" id="PlasmoDB:PBANKA_1323600"/>
<dbReference type="EMBL" id="LT608149">
    <property type="protein sequence ID" value="SCL96915.1"/>
    <property type="molecule type" value="Genomic_DNA"/>
</dbReference>
<evidence type="ECO:0000313" key="5">
    <source>
        <dbReference type="EMBL" id="SCM18305.1"/>
    </source>
</evidence>
<dbReference type="SUPFAM" id="SSF55681">
    <property type="entry name" value="Class II aaRS and biotin synthetases"/>
    <property type="match status" value="1"/>
</dbReference>
<dbReference type="InterPro" id="IPR045864">
    <property type="entry name" value="aa-tRNA-synth_II/BPL/LPL"/>
</dbReference>
<dbReference type="Proteomes" id="UP000220214">
    <property type="component" value="Chromosome 13"/>
</dbReference>
<accession>A0A0Y9ZF17</accession>
<dbReference type="EMBL" id="LT608277">
    <property type="protein sequence ID" value="SCM18305.1"/>
    <property type="molecule type" value="Genomic_DNA"/>
</dbReference>
<proteinExistence type="predicted"/>
<evidence type="ECO:0000313" key="9">
    <source>
        <dbReference type="Proteomes" id="UP000219974"/>
    </source>
</evidence>
<dbReference type="Proteomes" id="UP000069549">
    <property type="component" value="Chromosome 13"/>
</dbReference>
<dbReference type="PROSITE" id="PS51733">
    <property type="entry name" value="BPL_LPL_CATALYTIC"/>
    <property type="match status" value="1"/>
</dbReference>
<protein>
    <submittedName>
        <fullName evidence="2">Biotin protein ligase, putative</fullName>
    </submittedName>
</protein>